<name>A0A7S2MPC5_9DINO</name>
<organism evidence="3">
    <name type="scientific">Zooxanthella nutricula</name>
    <dbReference type="NCBI Taxonomy" id="1333877"/>
    <lineage>
        <taxon>Eukaryota</taxon>
        <taxon>Sar</taxon>
        <taxon>Alveolata</taxon>
        <taxon>Dinophyceae</taxon>
        <taxon>Peridiniales</taxon>
        <taxon>Peridiniales incertae sedis</taxon>
        <taxon>Zooxanthella</taxon>
    </lineage>
</organism>
<dbReference type="EMBL" id="HBGW01004900">
    <property type="protein sequence ID" value="CAD9495065.1"/>
    <property type="molecule type" value="Transcribed_RNA"/>
</dbReference>
<sequence length="535" mass="58868">MAWCGRHTKVSAPDSATAPKAVIRDVRSASEASAGSGVRFSPASRHGRRNGRSSRSTDGDSSDESAGEEPLSRLTDDLTWVEEDGGEVVGKKSSMASAIVSGRTIKRSMTAATLAKGVPAHPIEEAKETCHRVQVLFDDGWSDFAEAEGKLICDELAKGNETFELKLRGHKYKFDLSSPDEATQMNVKSGKRRRIRILDAPHLEDDESTSGASREEVELQKQLGPQSKRGDASQKAIAKYLQDDKHAWQCFEFFERNEAKYCGEWAVFYHSFSFAALIYEVHAAVASVLFRFRSQYASLPRILVHEFLSIPDAPTLMHRFETVFAHSKRDHNPAFRKVAISAMCSLAATGPEACTARIFVSGYSCKDVSFRSVLESVLETCYVPKKKIVALATQIIKCSEKHGLDVSQFGGKPCQSGKAGHLLQVFIKRSLVDHLVYAAEPYGPVDQPRMPLSGSVNSGESQIRGQVRIVCNPKHFMQANMVRMFVQSADPTFHKNRVAFQKELCGLIQELAAPELRERAAQGIYGGDSAGMVDG</sequence>
<reference evidence="3" key="1">
    <citation type="submission" date="2021-01" db="EMBL/GenBank/DDBJ databases">
        <authorList>
            <person name="Corre E."/>
            <person name="Pelletier E."/>
            <person name="Niang G."/>
            <person name="Scheremetjew M."/>
            <person name="Finn R."/>
            <person name="Kale V."/>
            <person name="Holt S."/>
            <person name="Cochrane G."/>
            <person name="Meng A."/>
            <person name="Brown T."/>
            <person name="Cohen L."/>
        </authorList>
    </citation>
    <scope>NUCLEOTIDE SEQUENCE</scope>
    <source>
        <strain evidence="3">RCC3387</strain>
    </source>
</reference>
<evidence type="ECO:0000256" key="1">
    <source>
        <dbReference type="SAM" id="MobiDB-lite"/>
    </source>
</evidence>
<gene>
    <name evidence="3" type="ORF">BRAN1462_LOCUS3222</name>
</gene>
<protein>
    <recommendedName>
        <fullName evidence="2">WWE domain-containing protein</fullName>
    </recommendedName>
</protein>
<dbReference type="InterPro" id="IPR004170">
    <property type="entry name" value="WWE_dom"/>
</dbReference>
<feature type="region of interest" description="Disordered" evidence="1">
    <location>
        <begin position="1"/>
        <end position="79"/>
    </location>
</feature>
<feature type="domain" description="WWE" evidence="2">
    <location>
        <begin position="139"/>
        <end position="196"/>
    </location>
</feature>
<proteinExistence type="predicted"/>
<dbReference type="AlphaFoldDB" id="A0A7S2MPC5"/>
<accession>A0A7S2MPC5</accession>
<feature type="region of interest" description="Disordered" evidence="1">
    <location>
        <begin position="204"/>
        <end position="231"/>
    </location>
</feature>
<dbReference type="Pfam" id="PF02825">
    <property type="entry name" value="WWE"/>
    <property type="match status" value="1"/>
</dbReference>
<evidence type="ECO:0000259" key="2">
    <source>
        <dbReference type="Pfam" id="PF02825"/>
    </source>
</evidence>
<evidence type="ECO:0000313" key="3">
    <source>
        <dbReference type="EMBL" id="CAD9495065.1"/>
    </source>
</evidence>